<keyword evidence="6 9" id="KW-0811">Translocation</keyword>
<proteinExistence type="inferred from homology"/>
<evidence type="ECO:0000256" key="8">
    <source>
        <dbReference type="ARBA" id="ARBA00023242"/>
    </source>
</evidence>
<dbReference type="GO" id="GO:0006606">
    <property type="term" value="P:protein import into nucleus"/>
    <property type="evidence" value="ECO:0007669"/>
    <property type="project" value="TreeGrafter"/>
</dbReference>
<accession>W4K2L2</accession>
<keyword evidence="3 9" id="KW-0813">Transport</keyword>
<dbReference type="GeneID" id="20672322"/>
<gene>
    <name evidence="10" type="ORF">HETIRDRAFT_387619</name>
</gene>
<dbReference type="EMBL" id="KI925461">
    <property type="protein sequence ID" value="ETW79291.1"/>
    <property type="molecule type" value="Genomic_DNA"/>
</dbReference>
<protein>
    <recommendedName>
        <fullName evidence="9">Nuclear pore complex protein Nup85</fullName>
    </recommendedName>
</protein>
<keyword evidence="11" id="KW-1185">Reference proteome</keyword>
<evidence type="ECO:0000256" key="6">
    <source>
        <dbReference type="ARBA" id="ARBA00023010"/>
    </source>
</evidence>
<evidence type="ECO:0000256" key="2">
    <source>
        <dbReference type="ARBA" id="ARBA00005573"/>
    </source>
</evidence>
<dbReference type="FunCoup" id="W4K2L2">
    <property type="interactions" value="85"/>
</dbReference>
<comment type="function">
    <text evidence="9">Functions as a component of the nuclear pore complex (NPC).</text>
</comment>
<dbReference type="STRING" id="747525.W4K2L2"/>
<dbReference type="GO" id="GO:0031965">
    <property type="term" value="C:nuclear membrane"/>
    <property type="evidence" value="ECO:0007669"/>
    <property type="project" value="UniProtKB-UniRule"/>
</dbReference>
<evidence type="ECO:0000256" key="9">
    <source>
        <dbReference type="RuleBase" id="RU365073"/>
    </source>
</evidence>
<dbReference type="eggNOG" id="KOG2271">
    <property type="taxonomic scope" value="Eukaryota"/>
</dbReference>
<dbReference type="GO" id="GO:0031080">
    <property type="term" value="C:nuclear pore outer ring"/>
    <property type="evidence" value="ECO:0007669"/>
    <property type="project" value="TreeGrafter"/>
</dbReference>
<dbReference type="Proteomes" id="UP000030671">
    <property type="component" value="Unassembled WGS sequence"/>
</dbReference>
<keyword evidence="9" id="KW-0472">Membrane</keyword>
<dbReference type="InterPro" id="IPR011502">
    <property type="entry name" value="Nucleoporin_Nup85"/>
</dbReference>
<reference evidence="10 11" key="1">
    <citation type="journal article" date="2012" name="New Phytol.">
        <title>Insight into trade-off between wood decay and parasitism from the genome of a fungal forest pathogen.</title>
        <authorList>
            <person name="Olson A."/>
            <person name="Aerts A."/>
            <person name="Asiegbu F."/>
            <person name="Belbahri L."/>
            <person name="Bouzid O."/>
            <person name="Broberg A."/>
            <person name="Canback B."/>
            <person name="Coutinho P.M."/>
            <person name="Cullen D."/>
            <person name="Dalman K."/>
            <person name="Deflorio G."/>
            <person name="van Diepen L.T."/>
            <person name="Dunand C."/>
            <person name="Duplessis S."/>
            <person name="Durling M."/>
            <person name="Gonthier P."/>
            <person name="Grimwood J."/>
            <person name="Fossdal C.G."/>
            <person name="Hansson D."/>
            <person name="Henrissat B."/>
            <person name="Hietala A."/>
            <person name="Himmelstrand K."/>
            <person name="Hoffmeister D."/>
            <person name="Hogberg N."/>
            <person name="James T.Y."/>
            <person name="Karlsson M."/>
            <person name="Kohler A."/>
            <person name="Kues U."/>
            <person name="Lee Y.H."/>
            <person name="Lin Y.C."/>
            <person name="Lind M."/>
            <person name="Lindquist E."/>
            <person name="Lombard V."/>
            <person name="Lucas S."/>
            <person name="Lunden K."/>
            <person name="Morin E."/>
            <person name="Murat C."/>
            <person name="Park J."/>
            <person name="Raffaello T."/>
            <person name="Rouze P."/>
            <person name="Salamov A."/>
            <person name="Schmutz J."/>
            <person name="Solheim H."/>
            <person name="Stahlberg J."/>
            <person name="Velez H."/>
            <person name="de Vries R.P."/>
            <person name="Wiebenga A."/>
            <person name="Woodward S."/>
            <person name="Yakovlev I."/>
            <person name="Garbelotto M."/>
            <person name="Martin F."/>
            <person name="Grigoriev I.V."/>
            <person name="Stenlid J."/>
        </authorList>
    </citation>
    <scope>NUCLEOTIDE SEQUENCE [LARGE SCALE GENOMIC DNA]</scope>
    <source>
        <strain evidence="10 11">TC 32-1</strain>
    </source>
</reference>
<dbReference type="Pfam" id="PF07575">
    <property type="entry name" value="Nucleopor_Nup85"/>
    <property type="match status" value="2"/>
</dbReference>
<evidence type="ECO:0000256" key="5">
    <source>
        <dbReference type="ARBA" id="ARBA00022927"/>
    </source>
</evidence>
<keyword evidence="8 9" id="KW-0539">Nucleus</keyword>
<dbReference type="PANTHER" id="PTHR13373">
    <property type="entry name" value="FROUNT PROTEIN-RELATED"/>
    <property type="match status" value="1"/>
</dbReference>
<dbReference type="HOGENOM" id="CLU_023369_0_0_1"/>
<comment type="similarity">
    <text evidence="2 9">Belongs to the nucleoporin Nup85 family.</text>
</comment>
<dbReference type="PANTHER" id="PTHR13373:SF21">
    <property type="entry name" value="NUCLEAR PORE COMPLEX PROTEIN NUP85"/>
    <property type="match status" value="1"/>
</dbReference>
<dbReference type="GO" id="GO:0045893">
    <property type="term" value="P:positive regulation of DNA-templated transcription"/>
    <property type="evidence" value="ECO:0007669"/>
    <property type="project" value="TreeGrafter"/>
</dbReference>
<evidence type="ECO:0000256" key="7">
    <source>
        <dbReference type="ARBA" id="ARBA00023132"/>
    </source>
</evidence>
<dbReference type="GO" id="GO:0006406">
    <property type="term" value="P:mRNA export from nucleus"/>
    <property type="evidence" value="ECO:0007669"/>
    <property type="project" value="TreeGrafter"/>
</dbReference>
<name>W4K2L2_HETIT</name>
<evidence type="ECO:0000256" key="4">
    <source>
        <dbReference type="ARBA" id="ARBA00022816"/>
    </source>
</evidence>
<dbReference type="InParanoid" id="W4K2L2"/>
<dbReference type="GO" id="GO:0017056">
    <property type="term" value="F:structural constituent of nuclear pore"/>
    <property type="evidence" value="ECO:0007669"/>
    <property type="project" value="TreeGrafter"/>
</dbReference>
<sequence length="714" mass="81004">MEKITLYPPLFERGQEEEFLESGRSLSIAASPRDNSLAVFAGSSNEPKVPHDINSEYPKPQDIYTASTDQIPSAEHRLFISETSVIFAAFQNLMKATQNARPLQDEPTLQAITKLCADYVEFIKTCWVHTSRQMARDEPLQFDADHYQSLYTCFDLFVLLYAPDSKVVDVPVGDELMEWLNKHFIEPSTEEGDQLSSQDRPWEDESFWPYLIRTILRGLSKSSLFFLEVLSTRHPSSHLQSMAEHLMPLVENHPRLSDYNLERDFVIDSRRWKDQVKSLRLELDRVPEDARQDGGDNWWDSFSDIVGILEGRHSVIQRVCLDLGADWKEVCAAWAIFVDNRLRRHELPEVLPKILDEMPPDPTSSEDMIYVSLCAGKPAKALSYAEKLDLWLAAHLADIMESVDLLDPKVDEESGMSRRQQHVLAYAEYLHSDPHLWRITVDYMYSCGVIGQERADQILMRVPFNPAHRDGTATALVAGEDETLNSEAIVNTLKEISRTCSEHNRESVQRIVNSLGAQTFLKQKNYKSAMSYMIAANNWSGLGRVVDCVLAEYIMHGPETFARAAATVASSLQDPRIHQGPNGVFIHRLAFAVRYAEYHQRRMDGDFQEAALDLVSMFQEEIAPKSWWGTLLVDATELLKLDGLMLFSSSGAVELLKRLEEVNIRAIQGSGEDYLSVLVKTMKNGSLKDALQRLKVTRLALAKYYAKCTMVGAT</sequence>
<evidence type="ECO:0000256" key="3">
    <source>
        <dbReference type="ARBA" id="ARBA00022448"/>
    </source>
</evidence>
<evidence type="ECO:0000256" key="1">
    <source>
        <dbReference type="ARBA" id="ARBA00004567"/>
    </source>
</evidence>
<keyword evidence="4 9" id="KW-0509">mRNA transport</keyword>
<dbReference type="OrthoDB" id="17644at2759"/>
<organism evidence="10 11">
    <name type="scientific">Heterobasidion irregulare (strain TC 32-1)</name>
    <dbReference type="NCBI Taxonomy" id="747525"/>
    <lineage>
        <taxon>Eukaryota</taxon>
        <taxon>Fungi</taxon>
        <taxon>Dikarya</taxon>
        <taxon>Basidiomycota</taxon>
        <taxon>Agaricomycotina</taxon>
        <taxon>Agaricomycetes</taxon>
        <taxon>Russulales</taxon>
        <taxon>Bondarzewiaceae</taxon>
        <taxon>Heterobasidion</taxon>
        <taxon>Heterobasidion annosum species complex</taxon>
    </lineage>
</organism>
<evidence type="ECO:0000313" key="10">
    <source>
        <dbReference type="EMBL" id="ETW79291.1"/>
    </source>
</evidence>
<keyword evidence="7 9" id="KW-0906">Nuclear pore complex</keyword>
<dbReference type="KEGG" id="hir:HETIRDRAFT_387619"/>
<evidence type="ECO:0000313" key="11">
    <source>
        <dbReference type="Proteomes" id="UP000030671"/>
    </source>
</evidence>
<comment type="subunit">
    <text evidence="9">Component of the nuclear pore complex (NPC).</text>
</comment>
<dbReference type="RefSeq" id="XP_009549536.1">
    <property type="nucleotide sequence ID" value="XM_009551241.1"/>
</dbReference>
<dbReference type="AlphaFoldDB" id="W4K2L2"/>
<keyword evidence="5 9" id="KW-0653">Protein transport</keyword>
<comment type="subcellular location">
    <subcellularLocation>
        <location evidence="1 9">Nucleus</location>
        <location evidence="1 9">Nuclear pore complex</location>
    </subcellularLocation>
</comment>